<dbReference type="WBParaSite" id="SVE_1721800.1">
    <property type="protein sequence ID" value="SVE_1721800.1"/>
    <property type="gene ID" value="SVE_1721800"/>
</dbReference>
<dbReference type="PANTHER" id="PTHR22776">
    <property type="entry name" value="MARVEL-CONTAINING POTENTIAL LIPID RAFT-ASSOCIATED PROTEIN"/>
    <property type="match status" value="1"/>
</dbReference>
<dbReference type="Pfam" id="PF01284">
    <property type="entry name" value="MARVEL"/>
    <property type="match status" value="1"/>
</dbReference>
<dbReference type="GO" id="GO:0016020">
    <property type="term" value="C:membrane"/>
    <property type="evidence" value="ECO:0007669"/>
    <property type="project" value="UniProtKB-SubCell"/>
</dbReference>
<evidence type="ECO:0000256" key="1">
    <source>
        <dbReference type="ARBA" id="ARBA00004141"/>
    </source>
</evidence>
<dbReference type="Proteomes" id="UP000035680">
    <property type="component" value="Unassembled WGS sequence"/>
</dbReference>
<feature type="transmembrane region" description="Helical" evidence="6">
    <location>
        <begin position="160"/>
        <end position="186"/>
    </location>
</feature>
<feature type="transmembrane region" description="Helical" evidence="6">
    <location>
        <begin position="192"/>
        <end position="214"/>
    </location>
</feature>
<dbReference type="InterPro" id="IPR008253">
    <property type="entry name" value="Marvel"/>
</dbReference>
<dbReference type="PROSITE" id="PS51225">
    <property type="entry name" value="MARVEL"/>
    <property type="match status" value="1"/>
</dbReference>
<evidence type="ECO:0000259" key="7">
    <source>
        <dbReference type="PROSITE" id="PS51225"/>
    </source>
</evidence>
<evidence type="ECO:0000256" key="3">
    <source>
        <dbReference type="ARBA" id="ARBA00022989"/>
    </source>
</evidence>
<name>A0A0K0FXP2_STRVS</name>
<evidence type="ECO:0000256" key="6">
    <source>
        <dbReference type="SAM" id="Phobius"/>
    </source>
</evidence>
<keyword evidence="3 6" id="KW-1133">Transmembrane helix</keyword>
<feature type="transmembrane region" description="Helical" evidence="6">
    <location>
        <begin position="127"/>
        <end position="148"/>
    </location>
</feature>
<feature type="transmembrane region" description="Helical" evidence="6">
    <location>
        <begin position="101"/>
        <end position="121"/>
    </location>
</feature>
<keyword evidence="8" id="KW-1185">Reference proteome</keyword>
<reference evidence="9" key="2">
    <citation type="submission" date="2015-08" db="UniProtKB">
        <authorList>
            <consortium name="WormBaseParasite"/>
        </authorList>
    </citation>
    <scope>IDENTIFICATION</scope>
</reference>
<proteinExistence type="predicted"/>
<dbReference type="AlphaFoldDB" id="A0A0K0FXP2"/>
<evidence type="ECO:0000313" key="8">
    <source>
        <dbReference type="Proteomes" id="UP000035680"/>
    </source>
</evidence>
<evidence type="ECO:0000256" key="5">
    <source>
        <dbReference type="PROSITE-ProRule" id="PRU00581"/>
    </source>
</evidence>
<reference evidence="8" key="1">
    <citation type="submission" date="2014-07" db="EMBL/GenBank/DDBJ databases">
        <authorList>
            <person name="Martin A.A"/>
            <person name="De Silva N."/>
        </authorList>
    </citation>
    <scope>NUCLEOTIDE SEQUENCE</scope>
</reference>
<protein>
    <submittedName>
        <fullName evidence="9">MARVEL domain-containing protein</fullName>
    </submittedName>
</protein>
<feature type="domain" description="MARVEL" evidence="7">
    <location>
        <begin position="91"/>
        <end position="220"/>
    </location>
</feature>
<evidence type="ECO:0000313" key="9">
    <source>
        <dbReference type="WBParaSite" id="SVE_1721800.1"/>
    </source>
</evidence>
<sequence>MNKNKYVEKKTPTLKIFLLNNRGINKKIKISLSRIIFKKIYSNKFNICIKNYFSLKMYEERTVTYGRTYQTEPRIVYHGPNFSGVHLDLDYLKTLSGMLKCIQIALCFLTFITVIGGGPYYYNGATWASFISSVGLMITTILLIFYLFHVVDKFTNVPWIVGEMIYCFMFAMFFFLAGSALALASIQYKLSAGWAIASFFAFCAMVAYAFDCYLKFLSWKKGEKAVGGGINIQNL</sequence>
<keyword evidence="4 5" id="KW-0472">Membrane</keyword>
<keyword evidence="2 5" id="KW-0812">Transmembrane</keyword>
<comment type="subcellular location">
    <subcellularLocation>
        <location evidence="1">Membrane</location>
        <topology evidence="1">Multi-pass membrane protein</topology>
    </subcellularLocation>
</comment>
<dbReference type="PANTHER" id="PTHR22776:SF49">
    <property type="entry name" value="MARVEL DOMAIN-CONTAINING PROTEIN"/>
    <property type="match status" value="1"/>
</dbReference>
<dbReference type="InterPro" id="IPR050578">
    <property type="entry name" value="MARVEL-CKLF_proteins"/>
</dbReference>
<accession>A0A0K0FXP2</accession>
<organism evidence="8 9">
    <name type="scientific">Strongyloides venezuelensis</name>
    <name type="common">Threadworm</name>
    <dbReference type="NCBI Taxonomy" id="75913"/>
    <lineage>
        <taxon>Eukaryota</taxon>
        <taxon>Metazoa</taxon>
        <taxon>Ecdysozoa</taxon>
        <taxon>Nematoda</taxon>
        <taxon>Chromadorea</taxon>
        <taxon>Rhabditida</taxon>
        <taxon>Tylenchina</taxon>
        <taxon>Panagrolaimomorpha</taxon>
        <taxon>Strongyloidoidea</taxon>
        <taxon>Strongyloididae</taxon>
        <taxon>Strongyloides</taxon>
    </lineage>
</organism>
<evidence type="ECO:0000256" key="2">
    <source>
        <dbReference type="ARBA" id="ARBA00022692"/>
    </source>
</evidence>
<evidence type="ECO:0000256" key="4">
    <source>
        <dbReference type="ARBA" id="ARBA00023136"/>
    </source>
</evidence>